<feature type="region of interest" description="Disordered" evidence="1">
    <location>
        <begin position="24"/>
        <end position="101"/>
    </location>
</feature>
<proteinExistence type="predicted"/>
<feature type="compositionally biased region" description="Low complexity" evidence="1">
    <location>
        <begin position="24"/>
        <end position="43"/>
    </location>
</feature>
<dbReference type="PANTHER" id="PTHR33638:SF1">
    <property type="entry name" value="SELENOPROTEIN H"/>
    <property type="match status" value="1"/>
</dbReference>
<protein>
    <recommendedName>
        <fullName evidence="5">Selenoprotein H</fullName>
    </recommendedName>
</protein>
<organism evidence="3 4">
    <name type="scientific">Rehmannia glutinosa</name>
    <name type="common">Chinese foxglove</name>
    <dbReference type="NCBI Taxonomy" id="99300"/>
    <lineage>
        <taxon>Eukaryota</taxon>
        <taxon>Viridiplantae</taxon>
        <taxon>Streptophyta</taxon>
        <taxon>Embryophyta</taxon>
        <taxon>Tracheophyta</taxon>
        <taxon>Spermatophyta</taxon>
        <taxon>Magnoliopsida</taxon>
        <taxon>eudicotyledons</taxon>
        <taxon>Gunneridae</taxon>
        <taxon>Pentapetalae</taxon>
        <taxon>asterids</taxon>
        <taxon>lamiids</taxon>
        <taxon>Lamiales</taxon>
        <taxon>Orobanchaceae</taxon>
        <taxon>Rehmannieae</taxon>
        <taxon>Rehmannia</taxon>
    </lineage>
</organism>
<name>A0ABR0V4C9_REHGL</name>
<dbReference type="InterPro" id="IPR052674">
    <property type="entry name" value="SelWTH-like"/>
</dbReference>
<reference evidence="3 4" key="1">
    <citation type="journal article" date="2021" name="Comput. Struct. Biotechnol. J.">
        <title>De novo genome assembly of the potent medicinal plant Rehmannia glutinosa using nanopore technology.</title>
        <authorList>
            <person name="Ma L."/>
            <person name="Dong C."/>
            <person name="Song C."/>
            <person name="Wang X."/>
            <person name="Zheng X."/>
            <person name="Niu Y."/>
            <person name="Chen S."/>
            <person name="Feng W."/>
        </authorList>
    </citation>
    <scope>NUCLEOTIDE SEQUENCE [LARGE SCALE GENOMIC DNA]</scope>
    <source>
        <strain evidence="3">DH-2019</strain>
    </source>
</reference>
<evidence type="ECO:0000313" key="4">
    <source>
        <dbReference type="Proteomes" id="UP001318860"/>
    </source>
</evidence>
<dbReference type="Proteomes" id="UP001318860">
    <property type="component" value="Unassembled WGS sequence"/>
</dbReference>
<dbReference type="Gene3D" id="3.40.30.10">
    <property type="entry name" value="Glutaredoxin"/>
    <property type="match status" value="1"/>
</dbReference>
<evidence type="ECO:0000313" key="3">
    <source>
        <dbReference type="EMBL" id="KAK6130088.1"/>
    </source>
</evidence>
<keyword evidence="2" id="KW-0732">Signal</keyword>
<keyword evidence="4" id="KW-1185">Reference proteome</keyword>
<feature type="compositionally biased region" description="Low complexity" evidence="1">
    <location>
        <begin position="92"/>
        <end position="101"/>
    </location>
</feature>
<feature type="chain" id="PRO_5046852604" description="Selenoprotein H" evidence="2">
    <location>
        <begin position="23"/>
        <end position="189"/>
    </location>
</feature>
<dbReference type="PANTHER" id="PTHR33638">
    <property type="entry name" value="SELENOPROTEIN H"/>
    <property type="match status" value="1"/>
</dbReference>
<dbReference type="EMBL" id="JABTTQ020001599">
    <property type="protein sequence ID" value="KAK6130088.1"/>
    <property type="molecule type" value="Genomic_DNA"/>
</dbReference>
<feature type="signal peptide" evidence="2">
    <location>
        <begin position="1"/>
        <end position="22"/>
    </location>
</feature>
<comment type="caution">
    <text evidence="3">The sequence shown here is derived from an EMBL/GenBank/DDBJ whole genome shotgun (WGS) entry which is preliminary data.</text>
</comment>
<sequence>MAREIGMTRFFILLIEVIGSESGESSVATRSATRATAKATRGAISRGDAVLTPSVDDPEVIARKKPKTTPADAALTPSVDNPEVIARKKPKTTPAASSSSGASKTIIIEHCTQSKSFKTKANQVKKELEKAVAGVKVELNPENPREGCFEVREDGGDTFVSMLGVESPFDEIKALDVEKVVSDIVERIR</sequence>
<evidence type="ECO:0000256" key="2">
    <source>
        <dbReference type="SAM" id="SignalP"/>
    </source>
</evidence>
<evidence type="ECO:0000256" key="1">
    <source>
        <dbReference type="SAM" id="MobiDB-lite"/>
    </source>
</evidence>
<evidence type="ECO:0008006" key="5">
    <source>
        <dbReference type="Google" id="ProtNLM"/>
    </source>
</evidence>
<gene>
    <name evidence="3" type="ORF">DH2020_036161</name>
</gene>
<accession>A0ABR0V4C9</accession>